<evidence type="ECO:0000256" key="7">
    <source>
        <dbReference type="ARBA" id="ARBA00022741"/>
    </source>
</evidence>
<dbReference type="SUPFAM" id="SSF52374">
    <property type="entry name" value="Nucleotidylyl transferase"/>
    <property type="match status" value="1"/>
</dbReference>
<evidence type="ECO:0000256" key="13">
    <source>
        <dbReference type="ARBA" id="ARBA00048400"/>
    </source>
</evidence>
<dbReference type="GO" id="GO:0005634">
    <property type="term" value="C:nucleus"/>
    <property type="evidence" value="ECO:0007669"/>
    <property type="project" value="UniProtKB-SubCell"/>
</dbReference>
<keyword evidence="4" id="KW-0963">Cytoplasm</keyword>
<evidence type="ECO:0000256" key="3">
    <source>
        <dbReference type="ARBA" id="ARBA00005594"/>
    </source>
</evidence>
<accession>A0AAD5UPE0</accession>
<dbReference type="InterPro" id="IPR002305">
    <property type="entry name" value="aa-tRNA-synth_Ic"/>
</dbReference>
<dbReference type="CDD" id="cd00805">
    <property type="entry name" value="TyrRS_core"/>
    <property type="match status" value="1"/>
</dbReference>
<evidence type="ECO:0000256" key="8">
    <source>
        <dbReference type="ARBA" id="ARBA00022840"/>
    </source>
</evidence>
<dbReference type="Gene3D" id="2.40.50.140">
    <property type="entry name" value="Nucleic acid-binding proteins"/>
    <property type="match status" value="1"/>
</dbReference>
<protein>
    <recommendedName>
        <fullName evidence="15">Tyrosine--tRNA ligase</fullName>
        <ecNumber evidence="15">6.1.1.1</ecNumber>
    </recommendedName>
    <alternativeName>
        <fullName evidence="15">Tyrosyl-tRNA synthetase</fullName>
    </alternativeName>
</protein>
<comment type="catalytic activity">
    <reaction evidence="13">
        <text>tRNA(Tyr) + L-tyrosine + ATP = L-tyrosyl-tRNA(Tyr) + AMP + diphosphate + H(+)</text>
        <dbReference type="Rhea" id="RHEA:10220"/>
        <dbReference type="Rhea" id="RHEA-COMP:9706"/>
        <dbReference type="Rhea" id="RHEA-COMP:9707"/>
        <dbReference type="ChEBI" id="CHEBI:15378"/>
        <dbReference type="ChEBI" id="CHEBI:30616"/>
        <dbReference type="ChEBI" id="CHEBI:33019"/>
        <dbReference type="ChEBI" id="CHEBI:58315"/>
        <dbReference type="ChEBI" id="CHEBI:78442"/>
        <dbReference type="ChEBI" id="CHEBI:78536"/>
        <dbReference type="ChEBI" id="CHEBI:456215"/>
        <dbReference type="EC" id="6.1.1.1"/>
    </reaction>
    <physiologicalReaction direction="left-to-right" evidence="13">
        <dbReference type="Rhea" id="RHEA:10221"/>
    </physiologicalReaction>
</comment>
<dbReference type="PANTHER" id="PTHR46264">
    <property type="entry name" value="TYROSINE-TRNA LIGASE"/>
    <property type="match status" value="1"/>
</dbReference>
<reference evidence="17" key="1">
    <citation type="submission" date="2020-05" db="EMBL/GenBank/DDBJ databases">
        <title>Phylogenomic resolution of chytrid fungi.</title>
        <authorList>
            <person name="Stajich J.E."/>
            <person name="Amses K."/>
            <person name="Simmons R."/>
            <person name="Seto K."/>
            <person name="Myers J."/>
            <person name="Bonds A."/>
            <person name="Quandt C.A."/>
            <person name="Barry K."/>
            <person name="Liu P."/>
            <person name="Grigoriev I."/>
            <person name="Longcore J.E."/>
            <person name="James T.Y."/>
        </authorList>
    </citation>
    <scope>NUCLEOTIDE SEQUENCE</scope>
    <source>
        <strain evidence="17">PLAUS21</strain>
    </source>
</reference>
<dbReference type="GO" id="GO:0005737">
    <property type="term" value="C:cytoplasm"/>
    <property type="evidence" value="ECO:0007669"/>
    <property type="project" value="UniProtKB-SubCell"/>
</dbReference>
<keyword evidence="11 15" id="KW-0030">Aminoacyl-tRNA synthetase</keyword>
<evidence type="ECO:0000256" key="10">
    <source>
        <dbReference type="ARBA" id="ARBA00022917"/>
    </source>
</evidence>
<evidence type="ECO:0000313" key="18">
    <source>
        <dbReference type="Proteomes" id="UP001210925"/>
    </source>
</evidence>
<dbReference type="Proteomes" id="UP001210925">
    <property type="component" value="Unassembled WGS sequence"/>
</dbReference>
<evidence type="ECO:0000256" key="4">
    <source>
        <dbReference type="ARBA" id="ARBA00022490"/>
    </source>
</evidence>
<dbReference type="GO" id="GO:0006950">
    <property type="term" value="P:response to stress"/>
    <property type="evidence" value="ECO:0007669"/>
    <property type="project" value="UniProtKB-ARBA"/>
</dbReference>
<comment type="similarity">
    <text evidence="3 15">Belongs to the class-I aminoacyl-tRNA synthetase family.</text>
</comment>
<name>A0AAD5UPE0_9FUNG</name>
<evidence type="ECO:0000256" key="11">
    <source>
        <dbReference type="ARBA" id="ARBA00023146"/>
    </source>
</evidence>
<keyword evidence="6 15" id="KW-0436">Ligase</keyword>
<dbReference type="GO" id="GO:0006437">
    <property type="term" value="P:tyrosyl-tRNA aminoacylation"/>
    <property type="evidence" value="ECO:0007669"/>
    <property type="project" value="InterPro"/>
</dbReference>
<gene>
    <name evidence="17" type="ORF">HK103_000141</name>
</gene>
<keyword evidence="18" id="KW-1185">Reference proteome</keyword>
<dbReference type="InterPro" id="IPR002547">
    <property type="entry name" value="tRNA-bd_dom"/>
</dbReference>
<evidence type="ECO:0000256" key="15">
    <source>
        <dbReference type="RuleBase" id="RU361234"/>
    </source>
</evidence>
<dbReference type="AlphaFoldDB" id="A0AAD5UPE0"/>
<dbReference type="Pfam" id="PF01588">
    <property type="entry name" value="tRNA_bind"/>
    <property type="match status" value="1"/>
</dbReference>
<dbReference type="FunFam" id="2.40.50.140:FF:000047">
    <property type="entry name" value="tyrosine--tRNA ligase, cytoplasmic isoform X2"/>
    <property type="match status" value="1"/>
</dbReference>
<keyword evidence="12" id="KW-0539">Nucleus</keyword>
<comment type="subcellular location">
    <subcellularLocation>
        <location evidence="2">Cytoplasm</location>
    </subcellularLocation>
    <subcellularLocation>
        <location evidence="1">Nucleus</location>
    </subcellularLocation>
</comment>
<dbReference type="InterPro" id="IPR002307">
    <property type="entry name" value="Tyr-tRNA-ligase"/>
</dbReference>
<dbReference type="NCBIfam" id="TIGR00234">
    <property type="entry name" value="tyrS"/>
    <property type="match status" value="1"/>
</dbReference>
<evidence type="ECO:0000256" key="1">
    <source>
        <dbReference type="ARBA" id="ARBA00004123"/>
    </source>
</evidence>
<organism evidence="17 18">
    <name type="scientific">Boothiomyces macroporosus</name>
    <dbReference type="NCBI Taxonomy" id="261099"/>
    <lineage>
        <taxon>Eukaryota</taxon>
        <taxon>Fungi</taxon>
        <taxon>Fungi incertae sedis</taxon>
        <taxon>Chytridiomycota</taxon>
        <taxon>Chytridiomycota incertae sedis</taxon>
        <taxon>Chytridiomycetes</taxon>
        <taxon>Rhizophydiales</taxon>
        <taxon>Terramycetaceae</taxon>
        <taxon>Boothiomyces</taxon>
    </lineage>
</organism>
<sequence length="518" mass="57168">MQTPEQKFELITRNLQEYLGGDRIKEVLAERDLNVYWGTATTGKPHIGYFVPMAKIADLLQAGCHVTILFADLHAYLDNMKAPWSLLKLRAKYYEAVIKAMLTSIGVPIEKLKFVFGTSFQLSEKYTLDVYRLTAITSVRDAKKAGAEVVKQVDSPLLSGLIYPLLQALDEEYLDVDCQFGGVDQRKIFTFAEKYLPVLGYKKRSHLMNAMVGGLSGSKMSSSDPDSKVDLLDSAESVANKLKKAFCEEGNIVDNPLLAFVKAVIFPVNTLGGHEYKFEVTRPEKFGGNVAYGTYDDLEKAFENKELHPGDLKAATAVALNKLLEPIRKIWEESKELQKLTLEAYPPPVPKITTEVSRLDLRVGKVLSVESHPERENLYVEKIDLGEETGPRTIVSGLAQFVSKEEFTGKLVVVASNLKPAKFAGVLSEGMVLAASNSDKTVVELLEPAEDSIIGEAITFEGFHSQPDAVLNPKHKIFEKVAVDFITSEECIALYKGVPFKTSDGPVTVKSLKGAHIG</sequence>
<dbReference type="GO" id="GO:0005524">
    <property type="term" value="F:ATP binding"/>
    <property type="evidence" value="ECO:0007669"/>
    <property type="project" value="UniProtKB-KW"/>
</dbReference>
<evidence type="ECO:0000256" key="14">
    <source>
        <dbReference type="PROSITE-ProRule" id="PRU00209"/>
    </source>
</evidence>
<dbReference type="SUPFAM" id="SSF50249">
    <property type="entry name" value="Nucleic acid-binding proteins"/>
    <property type="match status" value="1"/>
</dbReference>
<keyword evidence="7 15" id="KW-0547">Nucleotide-binding</keyword>
<evidence type="ECO:0000259" key="16">
    <source>
        <dbReference type="PROSITE" id="PS50886"/>
    </source>
</evidence>
<dbReference type="InterPro" id="IPR050489">
    <property type="entry name" value="Tyr-tRNA_synthase"/>
</dbReference>
<dbReference type="FunFam" id="3.40.50.620:FF:000040">
    <property type="entry name" value="Tyrosine--tRNA ligase"/>
    <property type="match status" value="1"/>
</dbReference>
<comment type="caution">
    <text evidence="17">The sequence shown here is derived from an EMBL/GenBank/DDBJ whole genome shotgun (WGS) entry which is preliminary data.</text>
</comment>
<dbReference type="CDD" id="cd02799">
    <property type="entry name" value="tRNA_bind_EMAP-II_like"/>
    <property type="match status" value="1"/>
</dbReference>
<evidence type="ECO:0000256" key="2">
    <source>
        <dbReference type="ARBA" id="ARBA00004496"/>
    </source>
</evidence>
<dbReference type="Pfam" id="PF00579">
    <property type="entry name" value="tRNA-synt_1b"/>
    <property type="match status" value="1"/>
</dbReference>
<dbReference type="InterPro" id="IPR014729">
    <property type="entry name" value="Rossmann-like_a/b/a_fold"/>
</dbReference>
<feature type="domain" description="TRNA-binding" evidence="16">
    <location>
        <begin position="355"/>
        <end position="459"/>
    </location>
</feature>
<keyword evidence="9 14" id="KW-0694">RNA-binding</keyword>
<keyword evidence="5 14" id="KW-0820">tRNA-binding</keyword>
<dbReference type="EMBL" id="JADGKB010000001">
    <property type="protein sequence ID" value="KAJ3262612.1"/>
    <property type="molecule type" value="Genomic_DNA"/>
</dbReference>
<keyword evidence="10 15" id="KW-0648">Protein biosynthesis</keyword>
<evidence type="ECO:0000313" key="17">
    <source>
        <dbReference type="EMBL" id="KAJ3262612.1"/>
    </source>
</evidence>
<dbReference type="GO" id="GO:0000049">
    <property type="term" value="F:tRNA binding"/>
    <property type="evidence" value="ECO:0007669"/>
    <property type="project" value="UniProtKB-UniRule"/>
</dbReference>
<dbReference type="Gene3D" id="1.10.240.10">
    <property type="entry name" value="Tyrosyl-Transfer RNA Synthetase"/>
    <property type="match status" value="1"/>
</dbReference>
<dbReference type="FunFam" id="1.10.240.10:FF:000004">
    <property type="entry name" value="Tyrosine--tRNA ligase"/>
    <property type="match status" value="1"/>
</dbReference>
<evidence type="ECO:0000256" key="6">
    <source>
        <dbReference type="ARBA" id="ARBA00022598"/>
    </source>
</evidence>
<evidence type="ECO:0000256" key="5">
    <source>
        <dbReference type="ARBA" id="ARBA00022555"/>
    </source>
</evidence>
<dbReference type="NCBIfam" id="NF006330">
    <property type="entry name" value="PRK08560.1"/>
    <property type="match status" value="1"/>
</dbReference>
<dbReference type="PRINTS" id="PR01040">
    <property type="entry name" value="TRNASYNTHTYR"/>
</dbReference>
<dbReference type="PANTHER" id="PTHR46264:SF4">
    <property type="entry name" value="TYROSINE--TRNA LIGASE, CYTOPLASMIC"/>
    <property type="match status" value="1"/>
</dbReference>
<dbReference type="InterPro" id="IPR012340">
    <property type="entry name" value="NA-bd_OB-fold"/>
</dbReference>
<proteinExistence type="inferred from homology"/>
<dbReference type="EC" id="6.1.1.1" evidence="15"/>
<evidence type="ECO:0000256" key="9">
    <source>
        <dbReference type="ARBA" id="ARBA00022884"/>
    </source>
</evidence>
<dbReference type="Gene3D" id="3.40.50.620">
    <property type="entry name" value="HUPs"/>
    <property type="match status" value="1"/>
</dbReference>
<keyword evidence="8 15" id="KW-0067">ATP-binding</keyword>
<dbReference type="GO" id="GO:0004831">
    <property type="term" value="F:tyrosine-tRNA ligase activity"/>
    <property type="evidence" value="ECO:0007669"/>
    <property type="project" value="UniProtKB-EC"/>
</dbReference>
<dbReference type="PROSITE" id="PS50886">
    <property type="entry name" value="TRBD"/>
    <property type="match status" value="1"/>
</dbReference>
<evidence type="ECO:0000256" key="12">
    <source>
        <dbReference type="ARBA" id="ARBA00023242"/>
    </source>
</evidence>